<dbReference type="InParanoid" id="A0A7M7NM35"/>
<keyword evidence="3" id="KW-1185">Reference proteome</keyword>
<reference evidence="3" key="1">
    <citation type="submission" date="2015-02" db="EMBL/GenBank/DDBJ databases">
        <title>Genome sequencing for Strongylocentrotus purpuratus.</title>
        <authorList>
            <person name="Murali S."/>
            <person name="Liu Y."/>
            <person name="Vee V."/>
            <person name="English A."/>
            <person name="Wang M."/>
            <person name="Skinner E."/>
            <person name="Han Y."/>
            <person name="Muzny D.M."/>
            <person name="Worley K.C."/>
            <person name="Gibbs R.A."/>
        </authorList>
    </citation>
    <scope>NUCLEOTIDE SEQUENCE</scope>
</reference>
<organism evidence="2 3">
    <name type="scientific">Strongylocentrotus purpuratus</name>
    <name type="common">Purple sea urchin</name>
    <dbReference type="NCBI Taxonomy" id="7668"/>
    <lineage>
        <taxon>Eukaryota</taxon>
        <taxon>Metazoa</taxon>
        <taxon>Echinodermata</taxon>
        <taxon>Eleutherozoa</taxon>
        <taxon>Echinozoa</taxon>
        <taxon>Echinoidea</taxon>
        <taxon>Euechinoidea</taxon>
        <taxon>Echinacea</taxon>
        <taxon>Camarodonta</taxon>
        <taxon>Echinidea</taxon>
        <taxon>Strongylocentrotidae</taxon>
        <taxon>Strongylocentrotus</taxon>
    </lineage>
</organism>
<dbReference type="RefSeq" id="XP_030838484.1">
    <property type="nucleotide sequence ID" value="XM_030982624.1"/>
</dbReference>
<protein>
    <submittedName>
        <fullName evidence="2">Uncharacterized protein</fullName>
    </submittedName>
</protein>
<evidence type="ECO:0000313" key="2">
    <source>
        <dbReference type="EnsemblMetazoa" id="XP_030838484"/>
    </source>
</evidence>
<accession>A0A7M7NM35</accession>
<feature type="region of interest" description="Disordered" evidence="1">
    <location>
        <begin position="32"/>
        <end position="111"/>
    </location>
</feature>
<reference evidence="2" key="2">
    <citation type="submission" date="2021-01" db="UniProtKB">
        <authorList>
            <consortium name="EnsemblMetazoa"/>
        </authorList>
    </citation>
    <scope>IDENTIFICATION</scope>
</reference>
<name>A0A7M7NM35_STRPU</name>
<dbReference type="GeneID" id="115922873"/>
<feature type="compositionally biased region" description="Basic and acidic residues" evidence="1">
    <location>
        <begin position="36"/>
        <end position="45"/>
    </location>
</feature>
<dbReference type="AlphaFoldDB" id="A0A7M7NM35"/>
<sequence length="153" mass="16828">MIPRPAAAPTNRDEMVAAKTVLPRKGMVRLQAIAAPEKDNKTADKKRGHRPAPQNHRKLVTKQKNAVRRASDATGEEAKEPATLNQFLLELEEPEGVPPRKRLHRGKGAIPKHVNKKIIGTSDQRTISGVIQAAKRQLNAGELRGKTLTVFSD</sequence>
<dbReference type="Proteomes" id="UP000007110">
    <property type="component" value="Unassembled WGS sequence"/>
</dbReference>
<dbReference type="KEGG" id="spu:115922873"/>
<evidence type="ECO:0000256" key="1">
    <source>
        <dbReference type="SAM" id="MobiDB-lite"/>
    </source>
</evidence>
<dbReference type="OrthoDB" id="10404195at2759"/>
<dbReference type="EnsemblMetazoa" id="XM_030982624">
    <property type="protein sequence ID" value="XP_030838484"/>
    <property type="gene ID" value="LOC115922873"/>
</dbReference>
<evidence type="ECO:0000313" key="3">
    <source>
        <dbReference type="Proteomes" id="UP000007110"/>
    </source>
</evidence>
<proteinExistence type="predicted"/>
<dbReference type="OMA" id="PTNRDEM"/>
<feature type="compositionally biased region" description="Basic residues" evidence="1">
    <location>
        <begin position="46"/>
        <end position="67"/>
    </location>
</feature>